<dbReference type="GO" id="GO:0061708">
    <property type="term" value="F:tRNA-5-taurinomethyluridine 2-sulfurtransferase"/>
    <property type="evidence" value="ECO:0007669"/>
    <property type="project" value="UniProtKB-EC"/>
</dbReference>
<proteinExistence type="inferred from homology"/>
<keyword evidence="6" id="KW-0819">tRNA processing</keyword>
<feature type="domain" description="tRNA-specific 2-thiouridylase MnmA-like C-terminal" evidence="12">
    <location>
        <begin position="281"/>
        <end position="356"/>
    </location>
</feature>
<dbReference type="EC" id="2.8.1.14" evidence="3"/>
<dbReference type="InterPro" id="IPR023382">
    <property type="entry name" value="MnmA-like_central_sf"/>
</dbReference>
<dbReference type="EMBL" id="CASHTH010003333">
    <property type="protein sequence ID" value="CAI8043511.1"/>
    <property type="molecule type" value="Genomic_DNA"/>
</dbReference>
<dbReference type="SUPFAM" id="SSF52402">
    <property type="entry name" value="Adenine nucleotide alpha hydrolases-like"/>
    <property type="match status" value="1"/>
</dbReference>
<protein>
    <recommendedName>
        <fullName evidence="3">tRNA-5-taurinomethyluridine 2-sulfurtransferase</fullName>
        <ecNumber evidence="3">2.8.1.14</ecNumber>
    </recommendedName>
</protein>
<dbReference type="Gene3D" id="3.40.50.620">
    <property type="entry name" value="HUPs"/>
    <property type="match status" value="1"/>
</dbReference>
<keyword evidence="10" id="KW-1015">Disulfide bond</keyword>
<dbReference type="Pfam" id="PF20259">
    <property type="entry name" value="tRNA_Me_trans_M"/>
    <property type="match status" value="1"/>
</dbReference>
<feature type="domain" description="tRNA-specific 2-thiouridylase MnmA-like central" evidence="13">
    <location>
        <begin position="210"/>
        <end position="274"/>
    </location>
</feature>
<evidence type="ECO:0000256" key="5">
    <source>
        <dbReference type="ARBA" id="ARBA00022679"/>
    </source>
</evidence>
<evidence type="ECO:0000256" key="1">
    <source>
        <dbReference type="ARBA" id="ARBA00003986"/>
    </source>
</evidence>
<dbReference type="GO" id="GO:0005524">
    <property type="term" value="F:ATP binding"/>
    <property type="evidence" value="ECO:0007669"/>
    <property type="project" value="UniProtKB-KW"/>
</dbReference>
<evidence type="ECO:0000256" key="2">
    <source>
        <dbReference type="ARBA" id="ARBA00006191"/>
    </source>
</evidence>
<keyword evidence="4" id="KW-0820">tRNA-binding</keyword>
<keyword evidence="7" id="KW-0547">Nucleotide-binding</keyword>
<name>A0AA35X8K4_GEOBA</name>
<evidence type="ECO:0000256" key="9">
    <source>
        <dbReference type="ARBA" id="ARBA00022884"/>
    </source>
</evidence>
<evidence type="ECO:0000256" key="10">
    <source>
        <dbReference type="ARBA" id="ARBA00023157"/>
    </source>
</evidence>
<dbReference type="FunFam" id="2.30.30.280:FF:000001">
    <property type="entry name" value="tRNA-specific 2-thiouridylase MnmA"/>
    <property type="match status" value="1"/>
</dbReference>
<evidence type="ECO:0000256" key="3">
    <source>
        <dbReference type="ARBA" id="ARBA00011953"/>
    </source>
</evidence>
<dbReference type="NCBIfam" id="TIGR00420">
    <property type="entry name" value="trmU"/>
    <property type="match status" value="1"/>
</dbReference>
<dbReference type="GO" id="GO:0002143">
    <property type="term" value="P:tRNA wobble position uridine thiolation"/>
    <property type="evidence" value="ECO:0007669"/>
    <property type="project" value="TreeGrafter"/>
</dbReference>
<dbReference type="InterPro" id="IPR046884">
    <property type="entry name" value="MnmA-like_central"/>
</dbReference>
<sequence length="374" mass="41420">MKKILVAMSGGVDSSVTAAMMVDVGYDVTGITMRLGAPDTIEVEPERPNCCSLEGIEDARRVATQLGIPFYGVNYEDAFREQIIDYFVEEYLVGRTPSPCMVCNRELKFGRLLDLAKTLACDAIATGHYARIEQHPETGRYLLRKARDVSKDQSYFLAALTQEQLRCAMMPLGEYTKTEVRDLARKYQLRTAEKIESQELCFVADTNYRRFLQDRVPEKIQGGNIIDEEGKVLGQHDGVPFFTVGQRRGLGIAVGKPLYVTQLNATENTVVVGESDALFEDTMHVERINLIAIEKLTEPIRAHVKIRSRDDGGPATITPISDTEAVVKFDEPRRAITPGQATVFYDGEYVLGGGWIVGARDATVGGICNPDLPS</sequence>
<evidence type="ECO:0000256" key="6">
    <source>
        <dbReference type="ARBA" id="ARBA00022694"/>
    </source>
</evidence>
<organism evidence="14 15">
    <name type="scientific">Geodia barretti</name>
    <name type="common">Barrett's horny sponge</name>
    <dbReference type="NCBI Taxonomy" id="519541"/>
    <lineage>
        <taxon>Eukaryota</taxon>
        <taxon>Metazoa</taxon>
        <taxon>Porifera</taxon>
        <taxon>Demospongiae</taxon>
        <taxon>Heteroscleromorpha</taxon>
        <taxon>Tetractinellida</taxon>
        <taxon>Astrophorina</taxon>
        <taxon>Geodiidae</taxon>
        <taxon>Geodia</taxon>
    </lineage>
</organism>
<dbReference type="Pfam" id="PF03054">
    <property type="entry name" value="tRNA_Me_trans"/>
    <property type="match status" value="1"/>
</dbReference>
<accession>A0AA35X8K4</accession>
<keyword evidence="9" id="KW-0694">RNA-binding</keyword>
<evidence type="ECO:0000313" key="15">
    <source>
        <dbReference type="Proteomes" id="UP001174909"/>
    </source>
</evidence>
<evidence type="ECO:0000259" key="12">
    <source>
        <dbReference type="Pfam" id="PF20258"/>
    </source>
</evidence>
<dbReference type="InterPro" id="IPR046885">
    <property type="entry name" value="MnmA-like_C"/>
</dbReference>
<dbReference type="Gene3D" id="2.40.30.10">
    <property type="entry name" value="Translation factors"/>
    <property type="match status" value="1"/>
</dbReference>
<dbReference type="GO" id="GO:0000049">
    <property type="term" value="F:tRNA binding"/>
    <property type="evidence" value="ECO:0007669"/>
    <property type="project" value="UniProtKB-KW"/>
</dbReference>
<dbReference type="Gene3D" id="2.30.30.280">
    <property type="entry name" value="Adenine nucleotide alpha hydrolases-like domains"/>
    <property type="match status" value="1"/>
</dbReference>
<evidence type="ECO:0000259" key="13">
    <source>
        <dbReference type="Pfam" id="PF20259"/>
    </source>
</evidence>
<comment type="catalytic activity">
    <reaction evidence="11">
        <text>5-taurinomethyluridine(34) in tRNA + S-sulfanyl-L-cysteinyl-[protein] + AH2 + ATP = 5-taurinomethyl-2-thiouridine(34) in tRNA + L-cysteinyl-[protein] + A + AMP + diphosphate + H(+)</text>
        <dbReference type="Rhea" id="RHEA:47040"/>
        <dbReference type="Rhea" id="RHEA-COMP:10131"/>
        <dbReference type="Rhea" id="RHEA-COMP:11726"/>
        <dbReference type="Rhea" id="RHEA-COMP:11732"/>
        <dbReference type="Rhea" id="RHEA-COMP:11733"/>
        <dbReference type="ChEBI" id="CHEBI:13193"/>
        <dbReference type="ChEBI" id="CHEBI:15378"/>
        <dbReference type="ChEBI" id="CHEBI:17499"/>
        <dbReference type="ChEBI" id="CHEBI:29950"/>
        <dbReference type="ChEBI" id="CHEBI:30616"/>
        <dbReference type="ChEBI" id="CHEBI:33019"/>
        <dbReference type="ChEBI" id="CHEBI:61963"/>
        <dbReference type="ChEBI" id="CHEBI:87171"/>
        <dbReference type="ChEBI" id="CHEBI:87172"/>
        <dbReference type="ChEBI" id="CHEBI:456215"/>
        <dbReference type="EC" id="2.8.1.14"/>
    </reaction>
</comment>
<dbReference type="Proteomes" id="UP001174909">
    <property type="component" value="Unassembled WGS sequence"/>
</dbReference>
<evidence type="ECO:0000256" key="7">
    <source>
        <dbReference type="ARBA" id="ARBA00022741"/>
    </source>
</evidence>
<dbReference type="FunFam" id="3.40.50.620:FF:000115">
    <property type="entry name" value="tRNA-specific 2-thiouridylase MnmA"/>
    <property type="match status" value="1"/>
</dbReference>
<dbReference type="PANTHER" id="PTHR11933">
    <property type="entry name" value="TRNA 5-METHYLAMINOMETHYL-2-THIOURIDYLATE -METHYLTRANSFERASE"/>
    <property type="match status" value="1"/>
</dbReference>
<evidence type="ECO:0000256" key="4">
    <source>
        <dbReference type="ARBA" id="ARBA00022555"/>
    </source>
</evidence>
<evidence type="ECO:0000313" key="14">
    <source>
        <dbReference type="EMBL" id="CAI8043511.1"/>
    </source>
</evidence>
<evidence type="ECO:0000256" key="11">
    <source>
        <dbReference type="ARBA" id="ARBA00049564"/>
    </source>
</evidence>
<dbReference type="NCBIfam" id="NF001138">
    <property type="entry name" value="PRK00143.1"/>
    <property type="match status" value="1"/>
</dbReference>
<dbReference type="AlphaFoldDB" id="A0AA35X8K4"/>
<comment type="similarity">
    <text evidence="2">Belongs to the MnmA/TRMU family.</text>
</comment>
<gene>
    <name evidence="14" type="ORF">GBAR_LOCUS24120</name>
</gene>
<keyword evidence="15" id="KW-1185">Reference proteome</keyword>
<comment type="caution">
    <text evidence="14">The sequence shown here is derived from an EMBL/GenBank/DDBJ whole genome shotgun (WGS) entry which is preliminary data.</text>
</comment>
<evidence type="ECO:0000256" key="8">
    <source>
        <dbReference type="ARBA" id="ARBA00022840"/>
    </source>
</evidence>
<comment type="function">
    <text evidence="1">Catalyzes the 2-thiolation of uridine at the wobble position (U34) of mitochondrial tRNA(Lys), tRNA(Glu) and tRNA(Gln). Required for the formation of 5-taurinomethyl-2-thiouridine (tm5s2U) of mitochondrial tRNA(Lys), tRNA(Glu), and tRNA(Gln) at the wobble position. ATP is required to activate the C2 atom of the wobble base.</text>
</comment>
<reference evidence="14" key="1">
    <citation type="submission" date="2023-03" db="EMBL/GenBank/DDBJ databases">
        <authorList>
            <person name="Steffen K."/>
            <person name="Cardenas P."/>
        </authorList>
    </citation>
    <scope>NUCLEOTIDE SEQUENCE</scope>
</reference>
<keyword evidence="8" id="KW-0067">ATP-binding</keyword>
<dbReference type="HAMAP" id="MF_00144">
    <property type="entry name" value="tRNA_thiouridyl_MnmA"/>
    <property type="match status" value="1"/>
</dbReference>
<keyword evidence="5" id="KW-0808">Transferase</keyword>
<dbReference type="InterPro" id="IPR004506">
    <property type="entry name" value="MnmA-like"/>
</dbReference>
<dbReference type="InterPro" id="IPR014729">
    <property type="entry name" value="Rossmann-like_a/b/a_fold"/>
</dbReference>
<dbReference type="PANTHER" id="PTHR11933:SF5">
    <property type="entry name" value="MITOCHONDRIAL TRNA-SPECIFIC 2-THIOURIDYLASE 1"/>
    <property type="match status" value="1"/>
</dbReference>
<dbReference type="Pfam" id="PF20258">
    <property type="entry name" value="tRNA_Me_trans_C"/>
    <property type="match status" value="1"/>
</dbReference>
<dbReference type="CDD" id="cd01998">
    <property type="entry name" value="MnmA_TRMU-like"/>
    <property type="match status" value="1"/>
</dbReference>